<dbReference type="InterPro" id="IPR031410">
    <property type="entry name" value="SAXO4"/>
</dbReference>
<gene>
    <name evidence="2" type="ORF">ZHD862_LOCUS10284</name>
</gene>
<evidence type="ECO:0000313" key="3">
    <source>
        <dbReference type="Proteomes" id="UP000663864"/>
    </source>
</evidence>
<proteinExistence type="predicted"/>
<protein>
    <submittedName>
        <fullName evidence="2">Uncharacterized protein</fullName>
    </submittedName>
</protein>
<feature type="region of interest" description="Disordered" evidence="1">
    <location>
        <begin position="1"/>
        <end position="21"/>
    </location>
</feature>
<dbReference type="Proteomes" id="UP000663864">
    <property type="component" value="Unassembled WGS sequence"/>
</dbReference>
<dbReference type="EMBL" id="CAJNOT010000366">
    <property type="protein sequence ID" value="CAF0956443.1"/>
    <property type="molecule type" value="Genomic_DNA"/>
</dbReference>
<accession>A0A814DMB4</accession>
<dbReference type="GO" id="GO:0019902">
    <property type="term" value="F:phosphatase binding"/>
    <property type="evidence" value="ECO:0007669"/>
    <property type="project" value="TreeGrafter"/>
</dbReference>
<evidence type="ECO:0000256" key="1">
    <source>
        <dbReference type="SAM" id="MobiDB-lite"/>
    </source>
</evidence>
<sequence length="280" mass="32224">MGNLNIGPKETTGPISNENGYVQTFDDPRRFIISYQINHFDMNRKGHDREGYVVGGIQQPRATGFTENNKVFNPLDSYGDEHELFVDCLNEYRKHYLGTQFLPENMGNLNIGPKETTGPISNENGYVQTFDDPRRFITSYQINHFDMNRKGRDREGYVVGGIQQPRATGFTENNKVFNPLESYGDERITHYKLDPYQVSFIMRSLSLPLFCTGPKETTGPISNENGYVQTFDDPRRFITRHDREGYVVGGIQQPRATDFTENNKVFNPLDSYGDERITHY</sequence>
<dbReference type="PANTHER" id="PTHR34349:SF1">
    <property type="entry name" value="PROTEIN PHOSPHATASE 1 REGULATORY SUBUNIT 32"/>
    <property type="match status" value="1"/>
</dbReference>
<dbReference type="AlphaFoldDB" id="A0A814DMB4"/>
<reference evidence="2" key="1">
    <citation type="submission" date="2021-02" db="EMBL/GenBank/DDBJ databases">
        <authorList>
            <person name="Nowell W R."/>
        </authorList>
    </citation>
    <scope>NUCLEOTIDE SEQUENCE</scope>
</reference>
<organism evidence="2 3">
    <name type="scientific">Rotaria sordida</name>
    <dbReference type="NCBI Taxonomy" id="392033"/>
    <lineage>
        <taxon>Eukaryota</taxon>
        <taxon>Metazoa</taxon>
        <taxon>Spiralia</taxon>
        <taxon>Gnathifera</taxon>
        <taxon>Rotifera</taxon>
        <taxon>Eurotatoria</taxon>
        <taxon>Bdelloidea</taxon>
        <taxon>Philodinida</taxon>
        <taxon>Philodinidae</taxon>
        <taxon>Rotaria</taxon>
    </lineage>
</organism>
<dbReference type="Pfam" id="PF15691">
    <property type="entry name" value="PPP1R32"/>
    <property type="match status" value="2"/>
</dbReference>
<evidence type="ECO:0000313" key="2">
    <source>
        <dbReference type="EMBL" id="CAF0956443.1"/>
    </source>
</evidence>
<dbReference type="PANTHER" id="PTHR34349">
    <property type="entry name" value="PROTEIN PHOSPHATASE 1 REGULATORY SUBUNIT 32"/>
    <property type="match status" value="1"/>
</dbReference>
<comment type="caution">
    <text evidence="2">The sequence shown here is derived from an EMBL/GenBank/DDBJ whole genome shotgun (WGS) entry which is preliminary data.</text>
</comment>
<name>A0A814DMB4_9BILA</name>